<dbReference type="EMBL" id="JAFKCT010000001">
    <property type="protein sequence ID" value="MBN7809489.1"/>
    <property type="molecule type" value="Genomic_DNA"/>
</dbReference>
<name>A0ABS3BYN4_9BACT</name>
<dbReference type="SUPFAM" id="SSF52833">
    <property type="entry name" value="Thioredoxin-like"/>
    <property type="match status" value="1"/>
</dbReference>
<evidence type="ECO:0000313" key="6">
    <source>
        <dbReference type="EMBL" id="MBN7809489.1"/>
    </source>
</evidence>
<accession>A0ABS3BYN4</accession>
<proteinExistence type="predicted"/>
<evidence type="ECO:0000256" key="1">
    <source>
        <dbReference type="ARBA" id="ARBA00022448"/>
    </source>
</evidence>
<evidence type="ECO:0000256" key="4">
    <source>
        <dbReference type="ARBA" id="ARBA00023284"/>
    </source>
</evidence>
<keyword evidence="7" id="KW-1185">Reference proteome</keyword>
<evidence type="ECO:0000313" key="7">
    <source>
        <dbReference type="Proteomes" id="UP000664317"/>
    </source>
</evidence>
<dbReference type="Gene3D" id="3.40.30.10">
    <property type="entry name" value="Glutaredoxin"/>
    <property type="match status" value="1"/>
</dbReference>
<dbReference type="PROSITE" id="PS51352">
    <property type="entry name" value="THIOREDOXIN_2"/>
    <property type="match status" value="1"/>
</dbReference>
<gene>
    <name evidence="6" type="ORF">J0A68_00890</name>
</gene>
<dbReference type="PRINTS" id="PR00421">
    <property type="entry name" value="THIOREDOXIN"/>
</dbReference>
<dbReference type="PANTHER" id="PTHR45663">
    <property type="entry name" value="GEO12009P1"/>
    <property type="match status" value="1"/>
</dbReference>
<keyword evidence="2" id="KW-0249">Electron transport</keyword>
<dbReference type="InterPro" id="IPR013766">
    <property type="entry name" value="Thioredoxin_domain"/>
</dbReference>
<comment type="caution">
    <text evidence="6">The sequence shown here is derived from an EMBL/GenBank/DDBJ whole genome shotgun (WGS) entry which is preliminary data.</text>
</comment>
<keyword evidence="1" id="KW-0813">Transport</keyword>
<protein>
    <submittedName>
        <fullName evidence="6">Thioredoxin family protein</fullName>
    </submittedName>
</protein>
<organism evidence="6 7">
    <name type="scientific">Algoriphagus oliviformis</name>
    <dbReference type="NCBI Taxonomy" id="2811231"/>
    <lineage>
        <taxon>Bacteria</taxon>
        <taxon>Pseudomonadati</taxon>
        <taxon>Bacteroidota</taxon>
        <taxon>Cytophagia</taxon>
        <taxon>Cytophagales</taxon>
        <taxon>Cyclobacteriaceae</taxon>
        <taxon>Algoriphagus</taxon>
    </lineage>
</organism>
<evidence type="ECO:0000256" key="2">
    <source>
        <dbReference type="ARBA" id="ARBA00022982"/>
    </source>
</evidence>
<reference evidence="6 7" key="1">
    <citation type="submission" date="2021-03" db="EMBL/GenBank/DDBJ databases">
        <title>novel species isolated from a fishpond in China.</title>
        <authorList>
            <person name="Lu H."/>
            <person name="Cai Z."/>
        </authorList>
    </citation>
    <scope>NUCLEOTIDE SEQUENCE [LARGE SCALE GENOMIC DNA]</scope>
    <source>
        <strain evidence="6 7">H41</strain>
    </source>
</reference>
<dbReference type="InterPro" id="IPR017937">
    <property type="entry name" value="Thioredoxin_CS"/>
</dbReference>
<dbReference type="PROSITE" id="PS00194">
    <property type="entry name" value="THIOREDOXIN_1"/>
    <property type="match status" value="1"/>
</dbReference>
<dbReference type="Proteomes" id="UP000664317">
    <property type="component" value="Unassembled WGS sequence"/>
</dbReference>
<dbReference type="PANTHER" id="PTHR45663:SF11">
    <property type="entry name" value="GEO12009P1"/>
    <property type="match status" value="1"/>
</dbReference>
<dbReference type="Pfam" id="PF00085">
    <property type="entry name" value="Thioredoxin"/>
    <property type="match status" value="1"/>
</dbReference>
<feature type="domain" description="Thioredoxin" evidence="5">
    <location>
        <begin position="1"/>
        <end position="104"/>
    </location>
</feature>
<keyword evidence="3" id="KW-1015">Disulfide bond</keyword>
<evidence type="ECO:0000259" key="5">
    <source>
        <dbReference type="PROSITE" id="PS51352"/>
    </source>
</evidence>
<keyword evidence="4" id="KW-0676">Redox-active center</keyword>
<evidence type="ECO:0000256" key="3">
    <source>
        <dbReference type="ARBA" id="ARBA00023157"/>
    </source>
</evidence>
<dbReference type="InterPro" id="IPR036249">
    <property type="entry name" value="Thioredoxin-like_sf"/>
</dbReference>
<dbReference type="CDD" id="cd02947">
    <property type="entry name" value="TRX_family"/>
    <property type="match status" value="1"/>
</dbReference>
<sequence length="104" mass="11849">MPKRNPKDLISQSLEAVLVDFYADWCGPCQTMNPVLEEALAELGGKIKLLKLNVDKHPQLSQQFAIRSIPHYILFKRGKILWRKAESWPNGNSCSSSREMVSFC</sequence>